<protein>
    <submittedName>
        <fullName evidence="1">Uncharacterized protein</fullName>
    </submittedName>
</protein>
<evidence type="ECO:0000313" key="1">
    <source>
        <dbReference type="EMBL" id="KAI2387421.1"/>
    </source>
</evidence>
<accession>A0ACB8UX76</accession>
<dbReference type="EMBL" id="JALBCA010000039">
    <property type="protein sequence ID" value="KAI2387421.1"/>
    <property type="molecule type" value="Genomic_DNA"/>
</dbReference>
<name>A0ACB8UX76_9EURO</name>
<sequence>MVPDCVLQIPPDFPPPDAFASDASSLCESVKEAKWLKDLYTPQGLIKIVDHPVPLTRATSKGLHSAAFKHALYLPEFPKTRPDSHTYVINVKGWDEEKVHNIIEGDLCHPFVGCINAINCSEPEGRKSHYCRSLSGTDSLVVDYLKRICETGDENPPKQTCGIVQQTRTRAISCCVSHPQGLGVLQKRNCNVTFTVMVPADLTKCHFILFISHGVHNHVPPPPHLEAEEILEDVPVILHRLKASQEAAEVIFLQNPHVQSFCNQHNGQTFLRIQECFLRMDKYIATSLKEQILMYPHGEEIQRMMFDYQYDPPLKTYVKGIFNDRHGITVVCSPNEQFKAFLRLTSFKIDIYYKRVQSNGFYYNEVVFSGFPKKDSKAPAPAFLRVFTLLENALEYCTLFHRAFGCLSHLCKGAVKFHHIHRQGIRAVVMSPESMLLAGLGNYLNQIDPAHRPWQWQLQHVIVFSPVLFELGVDTTIDVGCPNFGTQVSRIKEKMMTLTTVRSWDEYTEICKQLCDDGCASKRVKDWARHKASSVIAAGINENFSLIERRTYRNIRLRLSEREPKFVGPPHGIYQSLVVAVRDALFSDSQIAYVPPYGEIEPRKRKLQDIERDSSVINTTNDDVHNNEAAPIFINEKRNNNQDNSPFLHIRSENTTRQQECHFPSPPKLDRLVHLDSRHHQPIYNRLVDNTYEGQVRALEHRKKRAELERLEMDIKFRELDLIQMRRDLEQKRAQLMGYQAQA</sequence>
<reference evidence="1" key="1">
    <citation type="journal article" date="2022" name="bioRxiv">
        <title>Population genetic analysis of Ophidiomyces ophidiicola, the causative agent of snake fungal disease, indicates recent introductions to the USA.</title>
        <authorList>
            <person name="Ladner J.T."/>
            <person name="Palmer J.M."/>
            <person name="Ettinger C.L."/>
            <person name="Stajich J.E."/>
            <person name="Farrell T.M."/>
            <person name="Glorioso B.M."/>
            <person name="Lawson B."/>
            <person name="Price S.J."/>
            <person name="Stengle A.G."/>
            <person name="Grear D.A."/>
            <person name="Lorch J.M."/>
        </authorList>
    </citation>
    <scope>NUCLEOTIDE SEQUENCE</scope>
    <source>
        <strain evidence="1">NWHC 24266-5</strain>
    </source>
</reference>
<gene>
    <name evidence="1" type="ORF">LOY88_003110</name>
</gene>
<organism evidence="1">
    <name type="scientific">Ophidiomyces ophidiicola</name>
    <dbReference type="NCBI Taxonomy" id="1387563"/>
    <lineage>
        <taxon>Eukaryota</taxon>
        <taxon>Fungi</taxon>
        <taxon>Dikarya</taxon>
        <taxon>Ascomycota</taxon>
        <taxon>Pezizomycotina</taxon>
        <taxon>Eurotiomycetes</taxon>
        <taxon>Eurotiomycetidae</taxon>
        <taxon>Onygenales</taxon>
        <taxon>Onygenaceae</taxon>
        <taxon>Ophidiomyces</taxon>
    </lineage>
</organism>
<proteinExistence type="predicted"/>
<comment type="caution">
    <text evidence="1">The sequence shown here is derived from an EMBL/GenBank/DDBJ whole genome shotgun (WGS) entry which is preliminary data.</text>
</comment>